<dbReference type="RefSeq" id="YP_007006069.1">
    <property type="nucleotide sequence ID" value="NC_019516.2"/>
</dbReference>
<evidence type="ECO:0000313" key="1">
    <source>
        <dbReference type="EMBL" id="AEZ65655.1"/>
    </source>
</evidence>
<proteinExistence type="predicted"/>
<protein>
    <submittedName>
        <fullName evidence="1">Uncharacterized protein</fullName>
    </submittedName>
</protein>
<name>H6WFT1_9CAUD</name>
<dbReference type="GeneID" id="14013828"/>
<accession>H6WFT1</accession>
<reference evidence="1 2" key="1">
    <citation type="journal article" date="2012" name="Proc. Natl. Acad. Sci. U.S.A.">
        <title>A novel lineage of myoviruses infecting cyanobacteria is widespread in the oceans.</title>
        <authorList>
            <person name="Sabehi G."/>
            <person name="Shaulov L."/>
            <person name="Silver D.H."/>
            <person name="Yanai I."/>
            <person name="Harel A."/>
            <person name="Lindell D."/>
        </authorList>
    </citation>
    <scope>NUCLEOTIDE SEQUENCE [LARGE SCALE GENOMIC DNA]</scope>
</reference>
<dbReference type="KEGG" id="vg:14013828"/>
<dbReference type="EMBL" id="JQ245707">
    <property type="protein sequence ID" value="AEZ65655.1"/>
    <property type="molecule type" value="Genomic_DNA"/>
</dbReference>
<dbReference type="Proteomes" id="UP000007178">
    <property type="component" value="Segment"/>
</dbReference>
<sequence length="314" mass="34925">MLLEIENQLYSRVHSAIGQSAVVLRLAEELDQSGRVAEQTMIIVSFVSGSTTNESGGGAYIPTVRTRRMTYSVTLVQKQVQREGHSFALPMLDLIADAVTGWVPEVPGLEFATGFELDSERFVQVTDSSQFIYEQNYTVALSVSDGRFYTQPCAAFDPISIEDFLPTRKCLQTQDGINTGLAVWSRITSPETTESYIVEDLKGCERRFGDRLKLTCGLAEDGSATYKFIPNEAISVNSDGEEVIDNTKVIEGGLQKVWKCDKTKEGDYPPWFKLNIDFGLWRNEAGTVPNKDPETSAKQVDISFKPDDIYLKPS</sequence>
<organism evidence="1 2">
    <name type="scientific">Cyanophage S-TIM5</name>
    <dbReference type="NCBI Taxonomy" id="1137745"/>
    <lineage>
        <taxon>Viruses</taxon>
        <taxon>Duplodnaviria</taxon>
        <taxon>Heunggongvirae</taxon>
        <taxon>Uroviricota</taxon>
        <taxon>Caudoviricetes</taxon>
        <taxon>Aurunvirus</taxon>
        <taxon>Aurunvirus STIM5</taxon>
    </lineage>
</organism>
<keyword evidence="2" id="KW-1185">Reference proteome</keyword>
<evidence type="ECO:0000313" key="2">
    <source>
        <dbReference type="Proteomes" id="UP000007178"/>
    </source>
</evidence>